<protein>
    <submittedName>
        <fullName evidence="2">Uncharacterized protein</fullName>
    </submittedName>
</protein>
<gene>
    <name evidence="2" type="ORF">GCM10018781_47200</name>
</gene>
<accession>A0A919KXD8</accession>
<comment type="caution">
    <text evidence="2">The sequence shown here is derived from an EMBL/GenBank/DDBJ whole genome shotgun (WGS) entry which is preliminary data.</text>
</comment>
<organism evidence="2 3">
    <name type="scientific">Kitasatospora indigofera</name>
    <dbReference type="NCBI Taxonomy" id="67307"/>
    <lineage>
        <taxon>Bacteria</taxon>
        <taxon>Bacillati</taxon>
        <taxon>Actinomycetota</taxon>
        <taxon>Actinomycetes</taxon>
        <taxon>Kitasatosporales</taxon>
        <taxon>Streptomycetaceae</taxon>
        <taxon>Kitasatospora</taxon>
    </lineage>
</organism>
<sequence length="63" mass="6975">MWRIYRSDGGPYGTEYPLTEVLRFNRPGAARVPPGGRPETPDRPPPAAQGRFCSAQMIFPVSV</sequence>
<reference evidence="2" key="1">
    <citation type="journal article" date="2014" name="Int. J. Syst. Evol. Microbiol.">
        <title>Complete genome sequence of Corynebacterium casei LMG S-19264T (=DSM 44701T), isolated from a smear-ripened cheese.</title>
        <authorList>
            <consortium name="US DOE Joint Genome Institute (JGI-PGF)"/>
            <person name="Walter F."/>
            <person name="Albersmeier A."/>
            <person name="Kalinowski J."/>
            <person name="Ruckert C."/>
        </authorList>
    </citation>
    <scope>NUCLEOTIDE SEQUENCE</scope>
    <source>
        <strain evidence="2">JCM 4646</strain>
    </source>
</reference>
<proteinExistence type="predicted"/>
<evidence type="ECO:0000313" key="2">
    <source>
        <dbReference type="EMBL" id="GHH76272.1"/>
    </source>
</evidence>
<name>A0A919KXD8_9ACTN</name>
<dbReference type="AlphaFoldDB" id="A0A919KXD8"/>
<dbReference type="Proteomes" id="UP000617734">
    <property type="component" value="Unassembled WGS sequence"/>
</dbReference>
<evidence type="ECO:0000256" key="1">
    <source>
        <dbReference type="SAM" id="MobiDB-lite"/>
    </source>
</evidence>
<dbReference type="EMBL" id="BNBO01000028">
    <property type="protein sequence ID" value="GHH76272.1"/>
    <property type="molecule type" value="Genomic_DNA"/>
</dbReference>
<feature type="compositionally biased region" description="Low complexity" evidence="1">
    <location>
        <begin position="28"/>
        <end position="38"/>
    </location>
</feature>
<evidence type="ECO:0000313" key="3">
    <source>
        <dbReference type="Proteomes" id="UP000617734"/>
    </source>
</evidence>
<reference evidence="2" key="2">
    <citation type="submission" date="2020-09" db="EMBL/GenBank/DDBJ databases">
        <authorList>
            <person name="Sun Q."/>
            <person name="Ohkuma M."/>
        </authorList>
    </citation>
    <scope>NUCLEOTIDE SEQUENCE</scope>
    <source>
        <strain evidence="2">JCM 4646</strain>
    </source>
</reference>
<keyword evidence="3" id="KW-1185">Reference proteome</keyword>
<feature type="region of interest" description="Disordered" evidence="1">
    <location>
        <begin position="28"/>
        <end position="51"/>
    </location>
</feature>